<dbReference type="Pfam" id="PF07782">
    <property type="entry name" value="DC_STAMP"/>
    <property type="match status" value="1"/>
</dbReference>
<dbReference type="KEGG" id="xla:108701768"/>
<evidence type="ECO:0000259" key="5">
    <source>
        <dbReference type="Pfam" id="PF07782"/>
    </source>
</evidence>
<reference evidence="7" key="1">
    <citation type="submission" date="2025-08" db="UniProtKB">
        <authorList>
            <consortium name="RefSeq"/>
        </authorList>
    </citation>
    <scope>IDENTIFICATION</scope>
    <source>
        <strain evidence="7">J_2021</strain>
        <tissue evidence="7">Erythrocytes</tissue>
    </source>
</reference>
<evidence type="ECO:0000256" key="2">
    <source>
        <dbReference type="ARBA" id="ARBA00022692"/>
    </source>
</evidence>
<dbReference type="OrthoDB" id="9947082at2759"/>
<dbReference type="Proteomes" id="UP000186698">
    <property type="component" value="Chromosome 9_10L"/>
</dbReference>
<proteinExistence type="predicted"/>
<keyword evidence="3" id="KW-1133">Transmembrane helix</keyword>
<dbReference type="RefSeq" id="XP_041431738.1">
    <property type="nucleotide sequence ID" value="XM_041575804.1"/>
</dbReference>
<accession>A0A1L8ESH5</accession>
<name>A0A1L8ESH5_XENLA</name>
<gene>
    <name evidence="7" type="primary">ocstamp.L</name>
</gene>
<keyword evidence="2 7" id="KW-0812">Transmembrane</keyword>
<sequence>MRRMSWNVLNVLKDVWCAYSNPIPKNRTQLLLLIILCCIISASIGLLLHNWLFRSLHYHTLLTVTLSSVVSTITFIVLVLMHPIRCMVTIMLPVMGTKQGRRLLLSICFMQIALKIIPNIISNMRAVPRTLGCISRHSAEMLLNSTFLFQTTITDINHLAKYDPFETKTSNVGISAQVNTSLVCDRISKISEKVQKDLTAVALLFKDRVLLSNRIIAGIFVLVLLFNATWYLKRYLTDLKFDNLYITKRLEKLALENNGSHLLTSSRVKLIRSTGLKLSKMEILHYIIRSLILVSFGLFIAMTIAVDHITYQFALTVGEWVEKVPSVQIEFDIKYRATINLGLLTMNRPFHKMYNWNITFVSSQCRTQATPPDYSVARNVVLICCVISAMILLEAYAHRLCRKISASFYEQREEQRVSYLFQKILRKHKNVPDFPI</sequence>
<dbReference type="PANTHER" id="PTHR21041">
    <property type="entry name" value="DENDRITIC CELL-SPECIFIC TRANSMEMBRANE PROTEIN"/>
    <property type="match status" value="1"/>
</dbReference>
<dbReference type="GeneID" id="108701768"/>
<feature type="domain" description="Dendritic cell-specific transmembrane protein-like" evidence="5">
    <location>
        <begin position="241"/>
        <end position="421"/>
    </location>
</feature>
<keyword evidence="6" id="KW-1185">Reference proteome</keyword>
<evidence type="ECO:0000256" key="4">
    <source>
        <dbReference type="ARBA" id="ARBA00023136"/>
    </source>
</evidence>
<dbReference type="AlphaFoldDB" id="A0A1L8ESH5"/>
<dbReference type="OMA" id="ARCVFSM"/>
<dbReference type="GO" id="GO:0016020">
    <property type="term" value="C:membrane"/>
    <property type="evidence" value="ECO:0007669"/>
    <property type="project" value="UniProtKB-SubCell"/>
</dbReference>
<dbReference type="STRING" id="8355.A0A1L8ESH5"/>
<evidence type="ECO:0000313" key="7">
    <source>
        <dbReference type="RefSeq" id="XP_041431738.1"/>
    </source>
</evidence>
<evidence type="ECO:0000256" key="1">
    <source>
        <dbReference type="ARBA" id="ARBA00004141"/>
    </source>
</evidence>
<comment type="subcellular location">
    <subcellularLocation>
        <location evidence="1">Membrane</location>
        <topology evidence="1">Multi-pass membrane protein</topology>
    </subcellularLocation>
</comment>
<evidence type="ECO:0000313" key="6">
    <source>
        <dbReference type="Proteomes" id="UP000186698"/>
    </source>
</evidence>
<dbReference type="InterPro" id="IPR051856">
    <property type="entry name" value="CSR-E3_Ligase_Protein"/>
</dbReference>
<dbReference type="InterPro" id="IPR012858">
    <property type="entry name" value="DC_STAMP-like"/>
</dbReference>
<dbReference type="PANTHER" id="PTHR21041:SF3">
    <property type="entry name" value="OSTEOCLAST STIMULATORY TRANSMEMBRANE PROTEIN"/>
    <property type="match status" value="1"/>
</dbReference>
<keyword evidence="4" id="KW-0472">Membrane</keyword>
<organism evidence="6 7">
    <name type="scientific">Xenopus laevis</name>
    <name type="common">African clawed frog</name>
    <dbReference type="NCBI Taxonomy" id="8355"/>
    <lineage>
        <taxon>Eukaryota</taxon>
        <taxon>Metazoa</taxon>
        <taxon>Chordata</taxon>
        <taxon>Craniata</taxon>
        <taxon>Vertebrata</taxon>
        <taxon>Euteleostomi</taxon>
        <taxon>Amphibia</taxon>
        <taxon>Batrachia</taxon>
        <taxon>Anura</taxon>
        <taxon>Pipoidea</taxon>
        <taxon>Pipidae</taxon>
        <taxon>Xenopodinae</taxon>
        <taxon>Xenopus</taxon>
        <taxon>Xenopus</taxon>
    </lineage>
</organism>
<dbReference type="PaxDb" id="8355-A0A1L8ESH5"/>
<protein>
    <submittedName>
        <fullName evidence="7">Osteoclast stimulatory transmembrane protein</fullName>
    </submittedName>
</protein>
<dbReference type="CTD" id="108701768"/>
<evidence type="ECO:0000256" key="3">
    <source>
        <dbReference type="ARBA" id="ARBA00022989"/>
    </source>
</evidence>